<evidence type="ECO:0000256" key="1">
    <source>
        <dbReference type="ARBA" id="ARBA00001968"/>
    </source>
</evidence>
<dbReference type="InterPro" id="IPR036704">
    <property type="entry name" value="RraA/RraA-like_sf"/>
</dbReference>
<comment type="caution">
    <text evidence="5">The sequence shown here is derived from an EMBL/GenBank/DDBJ whole genome shotgun (WGS) entry which is preliminary data.</text>
</comment>
<dbReference type="PANTHER" id="PTHR33254">
    <property type="entry name" value="4-HYDROXY-4-METHYL-2-OXOGLUTARATE ALDOLASE 3-RELATED"/>
    <property type="match status" value="1"/>
</dbReference>
<gene>
    <name evidence="5" type="ORF">GCM10007874_36450</name>
</gene>
<reference evidence="6" key="1">
    <citation type="journal article" date="2019" name="Int. J. Syst. Evol. Microbiol.">
        <title>The Global Catalogue of Microorganisms (GCM) 10K type strain sequencing project: providing services to taxonomists for standard genome sequencing and annotation.</title>
        <authorList>
            <consortium name="The Broad Institute Genomics Platform"/>
            <consortium name="The Broad Institute Genome Sequencing Center for Infectious Disease"/>
            <person name="Wu L."/>
            <person name="Ma J."/>
        </authorList>
    </citation>
    <scope>NUCLEOTIDE SEQUENCE [LARGE SCALE GENOMIC DNA]</scope>
    <source>
        <strain evidence="6">NBRC 101365</strain>
    </source>
</reference>
<dbReference type="Proteomes" id="UP001156882">
    <property type="component" value="Unassembled WGS sequence"/>
</dbReference>
<evidence type="ECO:0000313" key="6">
    <source>
        <dbReference type="Proteomes" id="UP001156882"/>
    </source>
</evidence>
<dbReference type="RefSeq" id="WP_284313710.1">
    <property type="nucleotide sequence ID" value="NZ_BSPC01000032.1"/>
</dbReference>
<dbReference type="SUPFAM" id="SSF89562">
    <property type="entry name" value="RraA-like"/>
    <property type="match status" value="1"/>
</dbReference>
<accession>A0ABQ6CJW4</accession>
<keyword evidence="6" id="KW-1185">Reference proteome</keyword>
<evidence type="ECO:0000256" key="3">
    <source>
        <dbReference type="ARBA" id="ARBA00029596"/>
    </source>
</evidence>
<proteinExistence type="predicted"/>
<evidence type="ECO:0000256" key="2">
    <source>
        <dbReference type="ARBA" id="ARBA00016549"/>
    </source>
</evidence>
<dbReference type="Pfam" id="PF03737">
    <property type="entry name" value="RraA-like"/>
    <property type="match status" value="1"/>
</dbReference>
<evidence type="ECO:0000313" key="5">
    <source>
        <dbReference type="EMBL" id="GLS20628.1"/>
    </source>
</evidence>
<protein>
    <recommendedName>
        <fullName evidence="2">Putative 4-hydroxy-4-methyl-2-oxoglutarate aldolase</fullName>
    </recommendedName>
    <alternativeName>
        <fullName evidence="3">Regulator of ribonuclease activity homolog</fullName>
    </alternativeName>
    <alternativeName>
        <fullName evidence="4">RraA-like protein</fullName>
    </alternativeName>
</protein>
<comment type="cofactor">
    <cofactor evidence="1">
        <name>a divalent metal cation</name>
        <dbReference type="ChEBI" id="CHEBI:60240"/>
    </cofactor>
</comment>
<dbReference type="PANTHER" id="PTHR33254:SF4">
    <property type="entry name" value="4-HYDROXY-4-METHYL-2-OXOGLUTARATE ALDOLASE 3-RELATED"/>
    <property type="match status" value="1"/>
</dbReference>
<evidence type="ECO:0000256" key="4">
    <source>
        <dbReference type="ARBA" id="ARBA00030169"/>
    </source>
</evidence>
<dbReference type="EMBL" id="BSPC01000032">
    <property type="protein sequence ID" value="GLS20628.1"/>
    <property type="molecule type" value="Genomic_DNA"/>
</dbReference>
<name>A0ABQ6CJW4_9HYPH</name>
<sequence>MIEDPPLLQIRRNFPRPSAEQVAAFAGVQAGFVVDAMNGRGAVNYRIKPITVAQSFHGVALPCHTGANDNLAAFGTILAAQPGDVVMCAADSFHEVAVIGDLMLGMMKNAGIAAFVTDGLVRDQIGLRAVGLPCFAAGVTPNSPVRNGPGTVGFPVVVGGVAVSAGDIVVGDEDGVVVVPFARIEETIARLALVRAAEADFDARVKAGLKVPGFIQAMVDAGRFKEV</sequence>
<organism evidence="5 6">
    <name type="scientific">Labrys miyagiensis</name>
    <dbReference type="NCBI Taxonomy" id="346912"/>
    <lineage>
        <taxon>Bacteria</taxon>
        <taxon>Pseudomonadati</taxon>
        <taxon>Pseudomonadota</taxon>
        <taxon>Alphaproteobacteria</taxon>
        <taxon>Hyphomicrobiales</taxon>
        <taxon>Xanthobacteraceae</taxon>
        <taxon>Labrys</taxon>
    </lineage>
</organism>
<dbReference type="InterPro" id="IPR005493">
    <property type="entry name" value="RraA/RraA-like"/>
</dbReference>
<dbReference type="Gene3D" id="3.50.30.40">
    <property type="entry name" value="Ribonuclease E inhibitor RraA/RraA-like"/>
    <property type="match status" value="1"/>
</dbReference>